<dbReference type="FunFam" id="1.10.287.950:FF:000001">
    <property type="entry name" value="Methyl-accepting chemotaxis sensory transducer"/>
    <property type="match status" value="1"/>
</dbReference>
<dbReference type="SMART" id="SM00304">
    <property type="entry name" value="HAMP"/>
    <property type="match status" value="1"/>
</dbReference>
<dbReference type="GO" id="GO:0004888">
    <property type="term" value="F:transmembrane signaling receptor activity"/>
    <property type="evidence" value="ECO:0007669"/>
    <property type="project" value="TreeGrafter"/>
</dbReference>
<organism evidence="4 5">
    <name type="scientific">Piscinibacter gummiphilus</name>
    <dbReference type="NCBI Taxonomy" id="946333"/>
    <lineage>
        <taxon>Bacteria</taxon>
        <taxon>Pseudomonadati</taxon>
        <taxon>Pseudomonadota</taxon>
        <taxon>Betaproteobacteria</taxon>
        <taxon>Burkholderiales</taxon>
        <taxon>Sphaerotilaceae</taxon>
        <taxon>Piscinibacter</taxon>
    </lineage>
</organism>
<evidence type="ECO:0000313" key="5">
    <source>
        <dbReference type="Proteomes" id="UP000193427"/>
    </source>
</evidence>
<comment type="similarity">
    <text evidence="3">Belongs to the methyl-accepting chemotaxis (MCP) protein family.</text>
</comment>
<dbReference type="PROSITE" id="PS50885">
    <property type="entry name" value="HAMP"/>
    <property type="match status" value="1"/>
</dbReference>
<dbReference type="CDD" id="cd11386">
    <property type="entry name" value="MCP_signal"/>
    <property type="match status" value="1"/>
</dbReference>
<reference evidence="4 5" key="1">
    <citation type="submission" date="2016-04" db="EMBL/GenBank/DDBJ databases">
        <title>Complete genome sequence of natural rubber-degrading, novel Gram-negative bacterium, Rhizobacter gummiphilus strain NS21.</title>
        <authorList>
            <person name="Tabata M."/>
            <person name="Kasai D."/>
            <person name="Fukuda M."/>
        </authorList>
    </citation>
    <scope>NUCLEOTIDE SEQUENCE [LARGE SCALE GENOMIC DNA]</scope>
    <source>
        <strain evidence="4 5">NS21</strain>
    </source>
</reference>
<keyword evidence="2" id="KW-0488">Methylation</keyword>
<dbReference type="InterPro" id="IPR047347">
    <property type="entry name" value="YvaQ-like_sensor"/>
</dbReference>
<evidence type="ECO:0000256" key="2">
    <source>
        <dbReference type="ARBA" id="ARBA00022481"/>
    </source>
</evidence>
<accession>A0A1W6L728</accession>
<protein>
    <submittedName>
        <fullName evidence="4">Uncharacterized protein</fullName>
    </submittedName>
</protein>
<gene>
    <name evidence="4" type="ORF">A4W93_09035</name>
</gene>
<dbReference type="AlphaFoldDB" id="A0A1W6L728"/>
<evidence type="ECO:0000256" key="3">
    <source>
        <dbReference type="ARBA" id="ARBA00029447"/>
    </source>
</evidence>
<evidence type="ECO:0000313" key="4">
    <source>
        <dbReference type="EMBL" id="ARN20043.1"/>
    </source>
</evidence>
<dbReference type="OrthoDB" id="8724552at2"/>
<sequence length="514" mass="54885">MKLDDISLSRKLWGSIIVLLLAMLTAGVWTRHSVSAAHRDAAERTHRADELITMTTYWQAVSTANTSATIASMYSTEQPVVDLFSARLKAGIATSSATQKRILEMASTDADKAAMDVIAEHRKTVLGLVKKGTAMKQTDQAGVKNFLDTEFLPNIEKYDGAMLALVDLQRKQRDDIARETEAAIGRTVAIGTGITFAVIALGLFWVSILVRSINRPLQRAVELAEAIASGDLSREVKETRRDELGRLLQGMSRMAAQLRSVVAEVRQGVSSVSVASTQIASGNLDLSSRTEQTASNLQETASSLEQLTGTVTQSADVARQATQLATSAADAASRGGDVVGEVVSSMEKISDASRRINDIIGVIDGIAFQTNILALNAAVEAARAGEQGRGFAVVASEVRSLAQRSAEAAKEIKVLIGRSVESVEVGSRQVDQARDVMGEIVSSVRHVSSLIGEMATSASEQRDGINQVHQAVDTIDQMTQQNAALVEESTAAAASLRDQAHRLTETVAVFNVGR</sequence>
<comment type="subcellular location">
    <subcellularLocation>
        <location evidence="1">Membrane</location>
    </subcellularLocation>
</comment>
<dbReference type="SUPFAM" id="SSF58104">
    <property type="entry name" value="Methyl-accepting chemotaxis protein (MCP) signaling domain"/>
    <property type="match status" value="1"/>
</dbReference>
<dbReference type="STRING" id="946333.A4W93_09035"/>
<dbReference type="PROSITE" id="PS50111">
    <property type="entry name" value="CHEMOTAXIS_TRANSDUC_2"/>
    <property type="match status" value="1"/>
</dbReference>
<dbReference type="GO" id="GO:0006935">
    <property type="term" value="P:chemotaxis"/>
    <property type="evidence" value="ECO:0007669"/>
    <property type="project" value="TreeGrafter"/>
</dbReference>
<proteinExistence type="inferred from homology"/>
<dbReference type="RefSeq" id="WP_085750312.1">
    <property type="nucleotide sequence ID" value="NZ_BSPR01000008.1"/>
</dbReference>
<dbReference type="PANTHER" id="PTHR43531">
    <property type="entry name" value="PROTEIN ICFG"/>
    <property type="match status" value="1"/>
</dbReference>
<dbReference type="Pfam" id="PF00015">
    <property type="entry name" value="MCPsignal"/>
    <property type="match status" value="1"/>
</dbReference>
<keyword evidence="5" id="KW-1185">Reference proteome</keyword>
<dbReference type="Gene3D" id="1.10.287.950">
    <property type="entry name" value="Methyl-accepting chemotaxis protein"/>
    <property type="match status" value="1"/>
</dbReference>
<name>A0A1W6L728_9BURK</name>
<dbReference type="InterPro" id="IPR004089">
    <property type="entry name" value="MCPsignal_dom"/>
</dbReference>
<dbReference type="InterPro" id="IPR003660">
    <property type="entry name" value="HAMP_dom"/>
</dbReference>
<dbReference type="Pfam" id="PF00672">
    <property type="entry name" value="HAMP"/>
    <property type="match status" value="1"/>
</dbReference>
<dbReference type="CDD" id="cd19411">
    <property type="entry name" value="MCP2201-like_sensor"/>
    <property type="match status" value="1"/>
</dbReference>
<dbReference type="EMBL" id="CP015118">
    <property type="protein sequence ID" value="ARN20043.1"/>
    <property type="molecule type" value="Genomic_DNA"/>
</dbReference>
<evidence type="ECO:0000256" key="1">
    <source>
        <dbReference type="ARBA" id="ARBA00004370"/>
    </source>
</evidence>
<dbReference type="GO" id="GO:0007165">
    <property type="term" value="P:signal transduction"/>
    <property type="evidence" value="ECO:0007669"/>
    <property type="project" value="InterPro"/>
</dbReference>
<dbReference type="CDD" id="cd06225">
    <property type="entry name" value="HAMP"/>
    <property type="match status" value="1"/>
</dbReference>
<dbReference type="PANTHER" id="PTHR43531:SF14">
    <property type="entry name" value="METHYL-ACCEPTING CHEMOTAXIS PROTEIN I-RELATED"/>
    <property type="match status" value="1"/>
</dbReference>
<dbReference type="GO" id="GO:0005886">
    <property type="term" value="C:plasma membrane"/>
    <property type="evidence" value="ECO:0007669"/>
    <property type="project" value="TreeGrafter"/>
</dbReference>
<dbReference type="Proteomes" id="UP000193427">
    <property type="component" value="Chromosome"/>
</dbReference>
<dbReference type="InterPro" id="IPR051310">
    <property type="entry name" value="MCP_chemotaxis"/>
</dbReference>
<dbReference type="SMART" id="SM00283">
    <property type="entry name" value="MA"/>
    <property type="match status" value="1"/>
</dbReference>
<dbReference type="KEGG" id="rgu:A4W93_09035"/>